<accession>A0AAE3GF58</accession>
<dbReference type="FunFam" id="1.20.1050.60:FF:000003">
    <property type="entry name" value="Alpha-1,2-mannosidase family protein"/>
    <property type="match status" value="1"/>
</dbReference>
<evidence type="ECO:0000259" key="2">
    <source>
        <dbReference type="Pfam" id="PF07971"/>
    </source>
</evidence>
<dbReference type="GO" id="GO:0005829">
    <property type="term" value="C:cytosol"/>
    <property type="evidence" value="ECO:0007669"/>
    <property type="project" value="TreeGrafter"/>
</dbReference>
<dbReference type="Proteomes" id="UP001206128">
    <property type="component" value="Unassembled WGS sequence"/>
</dbReference>
<dbReference type="AlphaFoldDB" id="A0AAE3GF58"/>
<reference evidence="4" key="1">
    <citation type="submission" date="2022-06" db="EMBL/GenBank/DDBJ databases">
        <title>Genomic Encyclopedia of Archaeal and Bacterial Type Strains, Phase II (KMG-II): from individual species to whole genera.</title>
        <authorList>
            <person name="Goeker M."/>
        </authorList>
    </citation>
    <scope>NUCLEOTIDE SEQUENCE</scope>
    <source>
        <strain evidence="4">DSM 43935</strain>
    </source>
</reference>
<feature type="domain" description="Glycosyl hydrolase family 92" evidence="2">
    <location>
        <begin position="292"/>
        <end position="790"/>
    </location>
</feature>
<dbReference type="Gene3D" id="1.20.1050.60">
    <property type="entry name" value="alpha-1,2-mannosidase"/>
    <property type="match status" value="1"/>
</dbReference>
<evidence type="ECO:0000259" key="3">
    <source>
        <dbReference type="Pfam" id="PF17678"/>
    </source>
</evidence>
<proteinExistence type="predicted"/>
<comment type="caution">
    <text evidence="4">The sequence shown here is derived from an EMBL/GenBank/DDBJ whole genome shotgun (WGS) entry which is preliminary data.</text>
</comment>
<evidence type="ECO:0000256" key="1">
    <source>
        <dbReference type="SAM" id="SignalP"/>
    </source>
</evidence>
<dbReference type="RefSeq" id="WP_253773391.1">
    <property type="nucleotide sequence ID" value="NZ_JAMTCK010000008.1"/>
</dbReference>
<gene>
    <name evidence="4" type="ORF">LX83_003862</name>
</gene>
<dbReference type="InterPro" id="IPR005887">
    <property type="entry name" value="GH92_a_mannosidase_put"/>
</dbReference>
<dbReference type="NCBIfam" id="TIGR01180">
    <property type="entry name" value="aman2_put"/>
    <property type="match status" value="1"/>
</dbReference>
<dbReference type="PANTHER" id="PTHR12143">
    <property type="entry name" value="PEPTIDE N-GLYCANASE PNGASE -RELATED"/>
    <property type="match status" value="1"/>
</dbReference>
<dbReference type="InterPro" id="IPR012939">
    <property type="entry name" value="Glyco_hydro_92"/>
</dbReference>
<dbReference type="Gene3D" id="2.70.98.10">
    <property type="match status" value="1"/>
</dbReference>
<sequence length="812" mass="87194">MPGSWRGAAVLALAVAVPAALAVPTAAADPTPGGAGVDPLTEVNTFIGTKDDGNTFPGAAMPFGMTQVSPIGSHYAGYHYDDPLIRGFGHFFLSGAGCWEQGGLISTLPTTGSIGPGGDFDTTDPASFDHTRYASPYTHDGEVGRPGDYRVRLTGYGGIDVAATATTRTGVERYTFPATASTGHVFVNTGQANDREPVTASEIRVVDDHTVAGVVESQAFCGGKPYRTHFVTTFDRPFTSYGTWSPQGGTPGSTASAGGAGLRGAWLSFDTGGGRTQVTATTAISHVDGAGAARNLAAETTAHGRRLSFDEVRERAQRAWREELRSVEISGGGADDRTVFYTALYHSLLQPLTGNDVDGRYLGFDNQVHRATGWTYYEFFSLWDTYRTQNQFLALLRPARARDIARSLLAIDEQGGWLPRWAYANQETNTMTGDPVTPFLVDLWRFGALRGLEDQAYAALLRNATQLPPADSPFSGRAGNPSYQAHGFVQYDKDFPHKGQDVDPQHGGSATLEYALADCSLSVMAQALGHRADAAALRAKGRNYQVLWDAGASDRGFTGFPRPKLAGGAWFTPADGSYEPTGQDGFHEGTAWQYQWLAQQDVPGLVRLMGGQRAAGQRLDEFFAYPDLLVDPAGTAREKWVVGSYDYYNQFRYNPNNEPDLHAPWMYTLIGQPWKTSAVVHAAHTLFTNAPDGVTGNDDLGTMSAWYVFSALGLYPAVPGTGQFVLNAPRFPRAVLHLPGGRDVVITAEGATAENIEYVSGLRVGRQARDRSWIDVAELRSGAALTFQLTPDPARATWATSPTSAPPAPCAS</sequence>
<dbReference type="GO" id="GO:0005975">
    <property type="term" value="P:carbohydrate metabolic process"/>
    <property type="evidence" value="ECO:0007669"/>
    <property type="project" value="InterPro"/>
</dbReference>
<dbReference type="Pfam" id="PF07971">
    <property type="entry name" value="Glyco_hydro_92"/>
    <property type="match status" value="1"/>
</dbReference>
<dbReference type="PANTHER" id="PTHR12143:SF39">
    <property type="entry name" value="SECRETED PROTEIN"/>
    <property type="match status" value="1"/>
</dbReference>
<dbReference type="Gene3D" id="1.20.1610.10">
    <property type="entry name" value="alpha-1,2-mannosidases domains"/>
    <property type="match status" value="1"/>
</dbReference>
<feature type="signal peptide" evidence="1">
    <location>
        <begin position="1"/>
        <end position="22"/>
    </location>
</feature>
<dbReference type="Pfam" id="PF17678">
    <property type="entry name" value="Glyco_hydro_92N"/>
    <property type="match status" value="1"/>
</dbReference>
<dbReference type="GO" id="GO:0006516">
    <property type="term" value="P:glycoprotein catabolic process"/>
    <property type="evidence" value="ECO:0007669"/>
    <property type="project" value="TreeGrafter"/>
</dbReference>
<organism evidence="4 5">
    <name type="scientific">Goodfellowiella coeruleoviolacea</name>
    <dbReference type="NCBI Taxonomy" id="334858"/>
    <lineage>
        <taxon>Bacteria</taxon>
        <taxon>Bacillati</taxon>
        <taxon>Actinomycetota</taxon>
        <taxon>Actinomycetes</taxon>
        <taxon>Pseudonocardiales</taxon>
        <taxon>Pseudonocardiaceae</taxon>
        <taxon>Goodfellowiella</taxon>
    </lineage>
</organism>
<dbReference type="GO" id="GO:0000224">
    <property type="term" value="F:peptide-N4-(N-acetyl-beta-glucosaminyl)asparagine amidase activity"/>
    <property type="evidence" value="ECO:0007669"/>
    <property type="project" value="TreeGrafter"/>
</dbReference>
<keyword evidence="5" id="KW-1185">Reference proteome</keyword>
<dbReference type="EMBL" id="JAMTCK010000008">
    <property type="protein sequence ID" value="MCP2166990.1"/>
    <property type="molecule type" value="Genomic_DNA"/>
</dbReference>
<dbReference type="InterPro" id="IPR008928">
    <property type="entry name" value="6-hairpin_glycosidase_sf"/>
</dbReference>
<evidence type="ECO:0000313" key="4">
    <source>
        <dbReference type="EMBL" id="MCP2166990.1"/>
    </source>
</evidence>
<dbReference type="InterPro" id="IPR014718">
    <property type="entry name" value="GH-type_carb-bd"/>
</dbReference>
<dbReference type="InterPro" id="IPR041371">
    <property type="entry name" value="GH92_N"/>
</dbReference>
<feature type="domain" description="Glycosyl hydrolase family 92 N-terminal" evidence="3">
    <location>
        <begin position="43"/>
        <end position="285"/>
    </location>
</feature>
<evidence type="ECO:0000313" key="5">
    <source>
        <dbReference type="Proteomes" id="UP001206128"/>
    </source>
</evidence>
<keyword evidence="1" id="KW-0732">Signal</keyword>
<protein>
    <submittedName>
        <fullName evidence="4">Alpha-1,2-mannosidase</fullName>
    </submittedName>
</protein>
<dbReference type="Gene3D" id="3.30.2080.10">
    <property type="entry name" value="GH92 mannosidase domain"/>
    <property type="match status" value="1"/>
</dbReference>
<name>A0AAE3GF58_9PSEU</name>
<feature type="chain" id="PRO_5042104884" evidence="1">
    <location>
        <begin position="23"/>
        <end position="812"/>
    </location>
</feature>
<dbReference type="InterPro" id="IPR050883">
    <property type="entry name" value="PNGase"/>
</dbReference>
<dbReference type="GO" id="GO:0030246">
    <property type="term" value="F:carbohydrate binding"/>
    <property type="evidence" value="ECO:0007669"/>
    <property type="project" value="InterPro"/>
</dbReference>
<dbReference type="SUPFAM" id="SSF48208">
    <property type="entry name" value="Six-hairpin glycosidases"/>
    <property type="match status" value="1"/>
</dbReference>